<dbReference type="EMBL" id="GBXM01014336">
    <property type="protein sequence ID" value="JAH94241.1"/>
    <property type="molecule type" value="Transcribed_RNA"/>
</dbReference>
<reference evidence="1" key="1">
    <citation type="submission" date="2014-11" db="EMBL/GenBank/DDBJ databases">
        <authorList>
            <person name="Amaro Gonzalez C."/>
        </authorList>
    </citation>
    <scope>NUCLEOTIDE SEQUENCE</scope>
</reference>
<evidence type="ECO:0000313" key="1">
    <source>
        <dbReference type="EMBL" id="JAH94241.1"/>
    </source>
</evidence>
<name>A0A0E9WVL9_ANGAN</name>
<accession>A0A0E9WVL9</accession>
<protein>
    <submittedName>
        <fullName evidence="1">Uncharacterized protein</fullName>
    </submittedName>
</protein>
<organism evidence="1">
    <name type="scientific">Anguilla anguilla</name>
    <name type="common">European freshwater eel</name>
    <name type="synonym">Muraena anguilla</name>
    <dbReference type="NCBI Taxonomy" id="7936"/>
    <lineage>
        <taxon>Eukaryota</taxon>
        <taxon>Metazoa</taxon>
        <taxon>Chordata</taxon>
        <taxon>Craniata</taxon>
        <taxon>Vertebrata</taxon>
        <taxon>Euteleostomi</taxon>
        <taxon>Actinopterygii</taxon>
        <taxon>Neopterygii</taxon>
        <taxon>Teleostei</taxon>
        <taxon>Anguilliformes</taxon>
        <taxon>Anguillidae</taxon>
        <taxon>Anguilla</taxon>
    </lineage>
</organism>
<dbReference type="AlphaFoldDB" id="A0A0E9WVL9"/>
<sequence length="56" mass="6725">MYLEKLFRRHTAGKTEQFFSLAIRLYFWRVSRFHSTIMLTVIACVISDTVSRIREV</sequence>
<proteinExistence type="predicted"/>
<reference evidence="1" key="2">
    <citation type="journal article" date="2015" name="Fish Shellfish Immunol.">
        <title>Early steps in the European eel (Anguilla anguilla)-Vibrio vulnificus interaction in the gills: Role of the RtxA13 toxin.</title>
        <authorList>
            <person name="Callol A."/>
            <person name="Pajuelo D."/>
            <person name="Ebbesson L."/>
            <person name="Teles M."/>
            <person name="MacKenzie S."/>
            <person name="Amaro C."/>
        </authorList>
    </citation>
    <scope>NUCLEOTIDE SEQUENCE</scope>
</reference>